<gene>
    <name evidence="2" type="ORF">Pla8534_31600</name>
</gene>
<proteinExistence type="predicted"/>
<protein>
    <recommendedName>
        <fullName evidence="4">PHP domain protein</fullName>
    </recommendedName>
</protein>
<name>A0A518DU34_9BACT</name>
<dbReference type="GO" id="GO:0035312">
    <property type="term" value="F:5'-3' DNA exonuclease activity"/>
    <property type="evidence" value="ECO:0007669"/>
    <property type="project" value="TreeGrafter"/>
</dbReference>
<dbReference type="Proteomes" id="UP000317648">
    <property type="component" value="Chromosome"/>
</dbReference>
<evidence type="ECO:0000313" key="3">
    <source>
        <dbReference type="Proteomes" id="UP000317648"/>
    </source>
</evidence>
<keyword evidence="3" id="KW-1185">Reference proteome</keyword>
<feature type="signal peptide" evidence="1">
    <location>
        <begin position="1"/>
        <end position="26"/>
    </location>
</feature>
<dbReference type="PANTHER" id="PTHR42924">
    <property type="entry name" value="EXONUCLEASE"/>
    <property type="match status" value="1"/>
</dbReference>
<dbReference type="Gene3D" id="3.20.20.140">
    <property type="entry name" value="Metal-dependent hydrolases"/>
    <property type="match status" value="1"/>
</dbReference>
<dbReference type="AlphaFoldDB" id="A0A518DU34"/>
<evidence type="ECO:0000256" key="1">
    <source>
        <dbReference type="SAM" id="SignalP"/>
    </source>
</evidence>
<organism evidence="2 3">
    <name type="scientific">Lignipirellula cremea</name>
    <dbReference type="NCBI Taxonomy" id="2528010"/>
    <lineage>
        <taxon>Bacteria</taxon>
        <taxon>Pseudomonadati</taxon>
        <taxon>Planctomycetota</taxon>
        <taxon>Planctomycetia</taxon>
        <taxon>Pirellulales</taxon>
        <taxon>Pirellulaceae</taxon>
        <taxon>Lignipirellula</taxon>
    </lineage>
</organism>
<dbReference type="InterPro" id="IPR052018">
    <property type="entry name" value="PHP_domain"/>
</dbReference>
<dbReference type="EMBL" id="CP036433">
    <property type="protein sequence ID" value="QDU95345.1"/>
    <property type="molecule type" value="Genomic_DNA"/>
</dbReference>
<evidence type="ECO:0000313" key="2">
    <source>
        <dbReference type="EMBL" id="QDU95345.1"/>
    </source>
</evidence>
<dbReference type="GO" id="GO:0004534">
    <property type="term" value="F:5'-3' RNA exonuclease activity"/>
    <property type="evidence" value="ECO:0007669"/>
    <property type="project" value="TreeGrafter"/>
</dbReference>
<dbReference type="SUPFAM" id="SSF89550">
    <property type="entry name" value="PHP domain-like"/>
    <property type="match status" value="1"/>
</dbReference>
<dbReference type="RefSeq" id="WP_145054100.1">
    <property type="nucleotide sequence ID" value="NZ_CP036433.1"/>
</dbReference>
<evidence type="ECO:0008006" key="4">
    <source>
        <dbReference type="Google" id="ProtNLM"/>
    </source>
</evidence>
<dbReference type="OrthoDB" id="9804333at2"/>
<feature type="chain" id="PRO_5022139542" description="PHP domain protein" evidence="1">
    <location>
        <begin position="27"/>
        <end position="438"/>
    </location>
</feature>
<dbReference type="InterPro" id="IPR016195">
    <property type="entry name" value="Pol/histidinol_Pase-like"/>
</dbReference>
<dbReference type="KEGG" id="lcre:Pla8534_31600"/>
<keyword evidence="1" id="KW-0732">Signal</keyword>
<accession>A0A518DU34</accession>
<sequence precursor="true">MQLENVRSLAALLLAGCCLIPSWAMADEAIPANPELRWWKGNLHTHSLWSDGNDFPEMICEWYRTHDYNFLALSDHNTFSEGQRWKDVASLARRGGGSDILGKYQARFGGGWVETRGEPGDPEYQVRLKPLEEYRALLENRGRFILIQGEEISDKAAGKPVHMNATNLQQLVLPLGGETVRDAIRNNLRAVEDEAQRSGREVLLHLNHPNFGFAITAEDLAAVVEERFFEVYNGHPGVNQLGDADHPPVERLWDIANTLRLGQLNAPPLYGVATDDSHNYHDTTGSTPGRGWVMVRSRYLTPEHLILAIKAADFYASSGVTLSDIQYDADARKLSLAIEPEEGVVYTTQFIGTPKAYDDASEPRKDKKGETLNVTRKYSDDIGKVLSEVTGLQPSYQLTGDELYVRAIVTSSKPHPNPSYAGQTTQAWSQPVGWTVKQ</sequence>
<dbReference type="PANTHER" id="PTHR42924:SF11">
    <property type="entry name" value="POLYMERASE_HISTIDINOL PHOSPHATASE N-TERMINAL DOMAIN-CONTAINING PROTEIN"/>
    <property type="match status" value="1"/>
</dbReference>
<reference evidence="2 3" key="1">
    <citation type="submission" date="2019-02" db="EMBL/GenBank/DDBJ databases">
        <title>Deep-cultivation of Planctomycetes and their phenomic and genomic characterization uncovers novel biology.</title>
        <authorList>
            <person name="Wiegand S."/>
            <person name="Jogler M."/>
            <person name="Boedeker C."/>
            <person name="Pinto D."/>
            <person name="Vollmers J."/>
            <person name="Rivas-Marin E."/>
            <person name="Kohn T."/>
            <person name="Peeters S.H."/>
            <person name="Heuer A."/>
            <person name="Rast P."/>
            <person name="Oberbeckmann S."/>
            <person name="Bunk B."/>
            <person name="Jeske O."/>
            <person name="Meyerdierks A."/>
            <person name="Storesund J.E."/>
            <person name="Kallscheuer N."/>
            <person name="Luecker S."/>
            <person name="Lage O.M."/>
            <person name="Pohl T."/>
            <person name="Merkel B.J."/>
            <person name="Hornburger P."/>
            <person name="Mueller R.-W."/>
            <person name="Bruemmer F."/>
            <person name="Labrenz M."/>
            <person name="Spormann A.M."/>
            <person name="Op den Camp H."/>
            <person name="Overmann J."/>
            <person name="Amann R."/>
            <person name="Jetten M.S.M."/>
            <person name="Mascher T."/>
            <person name="Medema M.H."/>
            <person name="Devos D.P."/>
            <person name="Kaster A.-K."/>
            <person name="Ovreas L."/>
            <person name="Rohde M."/>
            <person name="Galperin M.Y."/>
            <person name="Jogler C."/>
        </authorList>
    </citation>
    <scope>NUCLEOTIDE SEQUENCE [LARGE SCALE GENOMIC DNA]</scope>
    <source>
        <strain evidence="2 3">Pla85_3_4</strain>
    </source>
</reference>